<dbReference type="PANTHER" id="PTHR43343">
    <property type="entry name" value="PEPTIDASE S12"/>
    <property type="match status" value="1"/>
</dbReference>
<dbReference type="InterPro" id="IPR001940">
    <property type="entry name" value="Peptidase_S1C"/>
</dbReference>
<gene>
    <name evidence="8" type="ORF">FYJ62_06405</name>
</gene>
<name>A0A6A8MEP8_9LACO</name>
<keyword evidence="6" id="KW-0472">Membrane</keyword>
<feature type="domain" description="PDZ" evidence="7">
    <location>
        <begin position="321"/>
        <end position="417"/>
    </location>
</feature>
<proteinExistence type="inferred from homology"/>
<keyword evidence="3" id="KW-0378">Hydrolase</keyword>
<evidence type="ECO:0000256" key="3">
    <source>
        <dbReference type="ARBA" id="ARBA00022801"/>
    </source>
</evidence>
<dbReference type="GO" id="GO:0004252">
    <property type="term" value="F:serine-type endopeptidase activity"/>
    <property type="evidence" value="ECO:0007669"/>
    <property type="project" value="InterPro"/>
</dbReference>
<keyword evidence="4" id="KW-0720">Serine protease</keyword>
<dbReference type="InterPro" id="IPR051201">
    <property type="entry name" value="Chloro_Bact_Ser_Proteases"/>
</dbReference>
<dbReference type="Pfam" id="PF13180">
    <property type="entry name" value="PDZ_2"/>
    <property type="match status" value="1"/>
</dbReference>
<evidence type="ECO:0000256" key="4">
    <source>
        <dbReference type="ARBA" id="ARBA00022825"/>
    </source>
</evidence>
<keyword evidence="6" id="KW-0812">Transmembrane</keyword>
<evidence type="ECO:0000256" key="5">
    <source>
        <dbReference type="SAM" id="MobiDB-lite"/>
    </source>
</evidence>
<sequence length="430" mass="43831">MTEEQRKQKNKKDNGLLAKAAIIGVVAGLLGGGVSYAGLNAANVANNNSSAGSSATTSSSTSSNTGETGSVTSSSKGTTSVNKSTTSSGTMTAAYKKVQNAVVSVLNYKYTSSSSSNSDLYSMFGYGDDSDSSSSSSSKKSLTLYSEGSGVIYTTASGKGYIVTNNHVISGAAKVKVILASGKTIAATVVGKDATSDLAVLSIDSKYVTQTASFGDSSALQSGQTVIAVGSPEGSEYASTVTQGIVSSPSRTLTYNGNQMTVIQTDAAINSGNSGGPLVNSDGQVIGINSMKLSSSTSGDSVEGMGFAIPSNEVVTIINQLVKNGKITRPQLGVMVAALDELNSYYKKQMGISSSLKKGLYVAKVTKGGAADKAGMKKGDVILKADGKTVNDVATLHNILYNRKVGDKVSLTVQRGSKTITITVALEASK</sequence>
<dbReference type="OrthoDB" id="9758917at2"/>
<dbReference type="Gene3D" id="2.30.42.10">
    <property type="match status" value="1"/>
</dbReference>
<dbReference type="Pfam" id="PF13365">
    <property type="entry name" value="Trypsin_2"/>
    <property type="match status" value="1"/>
</dbReference>
<dbReference type="GO" id="GO:0006508">
    <property type="term" value="P:proteolysis"/>
    <property type="evidence" value="ECO:0007669"/>
    <property type="project" value="UniProtKB-KW"/>
</dbReference>
<dbReference type="EMBL" id="VUMX01000015">
    <property type="protein sequence ID" value="MST87274.1"/>
    <property type="molecule type" value="Genomic_DNA"/>
</dbReference>
<dbReference type="PROSITE" id="PS50106">
    <property type="entry name" value="PDZ"/>
    <property type="match status" value="1"/>
</dbReference>
<keyword evidence="6" id="KW-1133">Transmembrane helix</keyword>
<dbReference type="PANTHER" id="PTHR43343:SF3">
    <property type="entry name" value="PROTEASE DO-LIKE 8, CHLOROPLASTIC"/>
    <property type="match status" value="1"/>
</dbReference>
<dbReference type="SMART" id="SM00228">
    <property type="entry name" value="PDZ"/>
    <property type="match status" value="1"/>
</dbReference>
<dbReference type="AlphaFoldDB" id="A0A6A8MEP8"/>
<evidence type="ECO:0000256" key="2">
    <source>
        <dbReference type="ARBA" id="ARBA00022670"/>
    </source>
</evidence>
<accession>A0A6A8MEP8</accession>
<dbReference type="InterPro" id="IPR043504">
    <property type="entry name" value="Peptidase_S1_PA_chymotrypsin"/>
</dbReference>
<dbReference type="InterPro" id="IPR001478">
    <property type="entry name" value="PDZ"/>
</dbReference>
<evidence type="ECO:0000313" key="9">
    <source>
        <dbReference type="Proteomes" id="UP000438120"/>
    </source>
</evidence>
<organism evidence="8 9">
    <name type="scientific">Lactobacillus porci</name>
    <dbReference type="NCBI Taxonomy" id="2012477"/>
    <lineage>
        <taxon>Bacteria</taxon>
        <taxon>Bacillati</taxon>
        <taxon>Bacillota</taxon>
        <taxon>Bacilli</taxon>
        <taxon>Lactobacillales</taxon>
        <taxon>Lactobacillaceae</taxon>
        <taxon>Lactobacillus</taxon>
    </lineage>
</organism>
<evidence type="ECO:0000256" key="1">
    <source>
        <dbReference type="ARBA" id="ARBA00010541"/>
    </source>
</evidence>
<dbReference type="Proteomes" id="UP000438120">
    <property type="component" value="Unassembled WGS sequence"/>
</dbReference>
<dbReference type="RefSeq" id="WP_154548893.1">
    <property type="nucleotide sequence ID" value="NZ_VUMX01000015.1"/>
</dbReference>
<dbReference type="SUPFAM" id="SSF50494">
    <property type="entry name" value="Trypsin-like serine proteases"/>
    <property type="match status" value="1"/>
</dbReference>
<dbReference type="PRINTS" id="PR00834">
    <property type="entry name" value="PROTEASES2C"/>
</dbReference>
<dbReference type="SUPFAM" id="SSF50156">
    <property type="entry name" value="PDZ domain-like"/>
    <property type="match status" value="1"/>
</dbReference>
<evidence type="ECO:0000259" key="7">
    <source>
        <dbReference type="PROSITE" id="PS50106"/>
    </source>
</evidence>
<reference evidence="8 9" key="1">
    <citation type="submission" date="2019-08" db="EMBL/GenBank/DDBJ databases">
        <title>In-depth cultivation of the pig gut microbiome towards novel bacterial diversity and tailored functional studies.</title>
        <authorList>
            <person name="Wylensek D."/>
            <person name="Hitch T.C.A."/>
            <person name="Clavel T."/>
        </authorList>
    </citation>
    <scope>NUCLEOTIDE SEQUENCE [LARGE SCALE GENOMIC DNA]</scope>
    <source>
        <strain evidence="8 9">Bifido-178-WT-2B</strain>
    </source>
</reference>
<dbReference type="InterPro" id="IPR036034">
    <property type="entry name" value="PDZ_sf"/>
</dbReference>
<protein>
    <submittedName>
        <fullName evidence="8">PDZ domain-containing protein</fullName>
    </submittedName>
</protein>
<evidence type="ECO:0000256" key="6">
    <source>
        <dbReference type="SAM" id="Phobius"/>
    </source>
</evidence>
<keyword evidence="2" id="KW-0645">Protease</keyword>
<comment type="caution">
    <text evidence="8">The sequence shown here is derived from an EMBL/GenBank/DDBJ whole genome shotgun (WGS) entry which is preliminary data.</text>
</comment>
<feature type="transmembrane region" description="Helical" evidence="6">
    <location>
        <begin position="16"/>
        <end position="39"/>
    </location>
</feature>
<evidence type="ECO:0000313" key="8">
    <source>
        <dbReference type="EMBL" id="MST87274.1"/>
    </source>
</evidence>
<dbReference type="InterPro" id="IPR009003">
    <property type="entry name" value="Peptidase_S1_PA"/>
</dbReference>
<dbReference type="Gene3D" id="2.40.10.10">
    <property type="entry name" value="Trypsin-like serine proteases"/>
    <property type="match status" value="2"/>
</dbReference>
<feature type="region of interest" description="Disordered" evidence="5">
    <location>
        <begin position="48"/>
        <end position="89"/>
    </location>
</feature>
<keyword evidence="9" id="KW-1185">Reference proteome</keyword>
<comment type="similarity">
    <text evidence="1">Belongs to the peptidase S1C family.</text>
</comment>